<accession>A0A5A7Q7T4</accession>
<evidence type="ECO:0000256" key="2">
    <source>
        <dbReference type="ARBA" id="ARBA00023186"/>
    </source>
</evidence>
<dbReference type="PANTHER" id="PTHR33791:SF1">
    <property type="entry name" value="RUBISCO CHAPERONE RBCX"/>
    <property type="match status" value="1"/>
</dbReference>
<dbReference type="InterPro" id="IPR038052">
    <property type="entry name" value="Chaperonin_RbcX_sf"/>
</dbReference>
<dbReference type="InterPro" id="IPR003435">
    <property type="entry name" value="Chaperonin_RcbX"/>
</dbReference>
<dbReference type="GO" id="GO:0044183">
    <property type="term" value="F:protein folding chaperone"/>
    <property type="evidence" value="ECO:0007669"/>
    <property type="project" value="InterPro"/>
</dbReference>
<dbReference type="GO" id="GO:0015979">
    <property type="term" value="P:photosynthesis"/>
    <property type="evidence" value="ECO:0007669"/>
    <property type="project" value="UniProtKB-KW"/>
</dbReference>
<name>A0A5A7Q7T4_STRAF</name>
<keyword evidence="3" id="KW-0120">Carbon dioxide fixation</keyword>
<keyword evidence="1" id="KW-0602">Photosynthesis</keyword>
<dbReference type="OrthoDB" id="546456at2759"/>
<dbReference type="Pfam" id="PF02341">
    <property type="entry name" value="RbcX"/>
    <property type="match status" value="1"/>
</dbReference>
<dbReference type="PANTHER" id="PTHR33791">
    <property type="entry name" value="CHAPERONIN-LIKE RBCX PROTEIN 1, CHLOROPLASTIC"/>
    <property type="match status" value="1"/>
</dbReference>
<protein>
    <submittedName>
        <fullName evidence="4">Chaperonin-like RbcX protein</fullName>
    </submittedName>
</protein>
<dbReference type="EMBL" id="BKCP01006071">
    <property type="protein sequence ID" value="GER41094.1"/>
    <property type="molecule type" value="Genomic_DNA"/>
</dbReference>
<dbReference type="SUPFAM" id="SSF158615">
    <property type="entry name" value="RbcX-like"/>
    <property type="match status" value="1"/>
</dbReference>
<dbReference type="GO" id="GO:0110102">
    <property type="term" value="P:ribulose bisphosphate carboxylase complex assembly"/>
    <property type="evidence" value="ECO:0007669"/>
    <property type="project" value="InterPro"/>
</dbReference>
<dbReference type="GO" id="GO:0015977">
    <property type="term" value="P:carbon fixation"/>
    <property type="evidence" value="ECO:0007669"/>
    <property type="project" value="UniProtKB-KW"/>
</dbReference>
<dbReference type="AlphaFoldDB" id="A0A5A7Q7T4"/>
<evidence type="ECO:0000313" key="5">
    <source>
        <dbReference type="Proteomes" id="UP000325081"/>
    </source>
</evidence>
<dbReference type="Gene3D" id="1.10.1200.210">
    <property type="entry name" value="Chaperonin-like RbcX"/>
    <property type="match status" value="1"/>
</dbReference>
<sequence length="204" mass="23996">MVSVVSSQLIDQKTCPRLCVCGDLISSARKKVPRLGSMELRSSFLDCYSLKALLASKNLGKYIHNKKKKKKSFVIVDELAGNYEDNFEDVKRQIVDYFTYKAVRTVLHQLYEMNPVQYRWFYDYVASNENGYGKGFIRDLVKEKQELAERVMVTRLRLYGKWVKECDHTEMYERITEQNLELMRERLLETVVWPPPDSSNLDEL</sequence>
<evidence type="ECO:0000256" key="3">
    <source>
        <dbReference type="ARBA" id="ARBA00023300"/>
    </source>
</evidence>
<organism evidence="4 5">
    <name type="scientific">Striga asiatica</name>
    <name type="common">Asiatic witchweed</name>
    <name type="synonym">Buchnera asiatica</name>
    <dbReference type="NCBI Taxonomy" id="4170"/>
    <lineage>
        <taxon>Eukaryota</taxon>
        <taxon>Viridiplantae</taxon>
        <taxon>Streptophyta</taxon>
        <taxon>Embryophyta</taxon>
        <taxon>Tracheophyta</taxon>
        <taxon>Spermatophyta</taxon>
        <taxon>Magnoliopsida</taxon>
        <taxon>eudicotyledons</taxon>
        <taxon>Gunneridae</taxon>
        <taxon>Pentapetalae</taxon>
        <taxon>asterids</taxon>
        <taxon>lamiids</taxon>
        <taxon>Lamiales</taxon>
        <taxon>Orobanchaceae</taxon>
        <taxon>Buchnereae</taxon>
        <taxon>Striga</taxon>
    </lineage>
</organism>
<gene>
    <name evidence="4" type="ORF">STAS_17790</name>
</gene>
<keyword evidence="5" id="KW-1185">Reference proteome</keyword>
<evidence type="ECO:0000256" key="1">
    <source>
        <dbReference type="ARBA" id="ARBA00022531"/>
    </source>
</evidence>
<dbReference type="Proteomes" id="UP000325081">
    <property type="component" value="Unassembled WGS sequence"/>
</dbReference>
<comment type="caution">
    <text evidence="4">The sequence shown here is derived from an EMBL/GenBank/DDBJ whole genome shotgun (WGS) entry which is preliminary data.</text>
</comment>
<reference evidence="5" key="1">
    <citation type="journal article" date="2019" name="Curr. Biol.">
        <title>Genome Sequence of Striga asiatica Provides Insight into the Evolution of Plant Parasitism.</title>
        <authorList>
            <person name="Yoshida S."/>
            <person name="Kim S."/>
            <person name="Wafula E.K."/>
            <person name="Tanskanen J."/>
            <person name="Kim Y.M."/>
            <person name="Honaas L."/>
            <person name="Yang Z."/>
            <person name="Spallek T."/>
            <person name="Conn C.E."/>
            <person name="Ichihashi Y."/>
            <person name="Cheong K."/>
            <person name="Cui S."/>
            <person name="Der J.P."/>
            <person name="Gundlach H."/>
            <person name="Jiao Y."/>
            <person name="Hori C."/>
            <person name="Ishida J.K."/>
            <person name="Kasahara H."/>
            <person name="Kiba T."/>
            <person name="Kim M.S."/>
            <person name="Koo N."/>
            <person name="Laohavisit A."/>
            <person name="Lee Y.H."/>
            <person name="Lumba S."/>
            <person name="McCourt P."/>
            <person name="Mortimer J.C."/>
            <person name="Mutuku J.M."/>
            <person name="Nomura T."/>
            <person name="Sasaki-Sekimoto Y."/>
            <person name="Seto Y."/>
            <person name="Wang Y."/>
            <person name="Wakatake T."/>
            <person name="Sakakibara H."/>
            <person name="Demura T."/>
            <person name="Yamaguchi S."/>
            <person name="Yoneyama K."/>
            <person name="Manabe R.I."/>
            <person name="Nelson D.C."/>
            <person name="Schulman A.H."/>
            <person name="Timko M.P."/>
            <person name="dePamphilis C.W."/>
            <person name="Choi D."/>
            <person name="Shirasu K."/>
        </authorList>
    </citation>
    <scope>NUCLEOTIDE SEQUENCE [LARGE SCALE GENOMIC DNA]</scope>
    <source>
        <strain evidence="5">cv. UVA1</strain>
    </source>
</reference>
<keyword evidence="2" id="KW-0143">Chaperone</keyword>
<proteinExistence type="predicted"/>
<evidence type="ECO:0000313" key="4">
    <source>
        <dbReference type="EMBL" id="GER41094.1"/>
    </source>
</evidence>